<keyword evidence="2 3" id="KW-0472">Membrane</keyword>
<dbReference type="InterPro" id="IPR045095">
    <property type="entry name" value="ACDP"/>
</dbReference>
<evidence type="ECO:0000256" key="2">
    <source>
        <dbReference type="PROSITE-ProRule" id="PRU01193"/>
    </source>
</evidence>
<keyword evidence="2 3" id="KW-1133">Transmembrane helix</keyword>
<evidence type="ECO:0000259" key="4">
    <source>
        <dbReference type="PROSITE" id="PS51846"/>
    </source>
</evidence>
<sequence length="75" mass="8372">MFITMLLANMHPGWRGSVGDVPLNFGTFWWWAYGGISVFLVCFAGIMSSLTLGLMSLGLMDIEVLQRSETAIEKR</sequence>
<keyword evidence="6" id="KW-1185">Reference proteome</keyword>
<dbReference type="InterPro" id="IPR002550">
    <property type="entry name" value="CNNM"/>
</dbReference>
<keyword evidence="1" id="KW-0677">Repeat</keyword>
<dbReference type="PANTHER" id="PTHR12064:SF97">
    <property type="entry name" value="METAL TRANSPORTER CNNM-5"/>
    <property type="match status" value="1"/>
</dbReference>
<evidence type="ECO:0000256" key="1">
    <source>
        <dbReference type="ARBA" id="ARBA00022737"/>
    </source>
</evidence>
<feature type="domain" description="CNNM transmembrane" evidence="4">
    <location>
        <begin position="26"/>
        <end position="75"/>
    </location>
</feature>
<name>A0ABP1BB25_9BRYO</name>
<protein>
    <recommendedName>
        <fullName evidence="4">CNNM transmembrane domain-containing protein</fullName>
    </recommendedName>
</protein>
<dbReference type="PROSITE" id="PS51846">
    <property type="entry name" value="CNNM"/>
    <property type="match status" value="1"/>
</dbReference>
<evidence type="ECO:0000313" key="5">
    <source>
        <dbReference type="EMBL" id="CAK9872485.1"/>
    </source>
</evidence>
<evidence type="ECO:0000313" key="6">
    <source>
        <dbReference type="Proteomes" id="UP001497522"/>
    </source>
</evidence>
<gene>
    <name evidence="5" type="ORF">CSSPJE1EN2_LOCUS15055</name>
</gene>
<reference evidence="5" key="1">
    <citation type="submission" date="2024-03" db="EMBL/GenBank/DDBJ databases">
        <authorList>
            <consortium name="ELIXIR-Norway"/>
            <consortium name="Elixir Norway"/>
        </authorList>
    </citation>
    <scope>NUCLEOTIDE SEQUENCE</scope>
</reference>
<proteinExistence type="predicted"/>
<accession>A0ABP1BB25</accession>
<dbReference type="Proteomes" id="UP001497522">
    <property type="component" value="Chromosome 3"/>
</dbReference>
<organism evidence="5 6">
    <name type="scientific">Sphagnum jensenii</name>
    <dbReference type="NCBI Taxonomy" id="128206"/>
    <lineage>
        <taxon>Eukaryota</taxon>
        <taxon>Viridiplantae</taxon>
        <taxon>Streptophyta</taxon>
        <taxon>Embryophyta</taxon>
        <taxon>Bryophyta</taxon>
        <taxon>Sphagnophytina</taxon>
        <taxon>Sphagnopsida</taxon>
        <taxon>Sphagnales</taxon>
        <taxon>Sphagnaceae</taxon>
        <taxon>Sphagnum</taxon>
    </lineage>
</organism>
<keyword evidence="2 3" id="KW-0812">Transmembrane</keyword>
<dbReference type="EMBL" id="OZ023704">
    <property type="protein sequence ID" value="CAK9872485.1"/>
    <property type="molecule type" value="Genomic_DNA"/>
</dbReference>
<evidence type="ECO:0000256" key="3">
    <source>
        <dbReference type="SAM" id="Phobius"/>
    </source>
</evidence>
<dbReference type="PANTHER" id="PTHR12064">
    <property type="entry name" value="METAL TRANSPORTER CNNM"/>
    <property type="match status" value="1"/>
</dbReference>
<feature type="transmembrane region" description="Helical" evidence="3">
    <location>
        <begin position="30"/>
        <end position="57"/>
    </location>
</feature>